<proteinExistence type="predicted"/>
<evidence type="ECO:0000259" key="3">
    <source>
        <dbReference type="Pfam" id="PF26109"/>
    </source>
</evidence>
<accession>A0A0X1L3G5</accession>
<evidence type="ECO:0000313" key="4">
    <source>
        <dbReference type="EMBL" id="EET25044.1"/>
    </source>
</evidence>
<evidence type="ECO:0000259" key="2">
    <source>
        <dbReference type="Pfam" id="PF26107"/>
    </source>
</evidence>
<dbReference type="PROSITE" id="PS52050">
    <property type="entry name" value="WYL"/>
    <property type="match status" value="1"/>
</dbReference>
<dbReference type="RefSeq" id="WP_001883760.1">
    <property type="nucleotide sequence ID" value="NZ_CP060094.1"/>
</dbReference>
<dbReference type="Proteomes" id="UP000004687">
    <property type="component" value="Unassembled WGS sequence"/>
</dbReference>
<feature type="domain" description="WYL" evidence="1">
    <location>
        <begin position="135"/>
        <end position="203"/>
    </location>
</feature>
<dbReference type="InterPro" id="IPR059019">
    <property type="entry name" value="WHD_CapW"/>
</dbReference>
<organism evidence="4">
    <name type="scientific">Vibrio cholerae (strain MO10)</name>
    <dbReference type="NCBI Taxonomy" id="345072"/>
    <lineage>
        <taxon>Bacteria</taxon>
        <taxon>Pseudomonadati</taxon>
        <taxon>Pseudomonadota</taxon>
        <taxon>Gammaproteobacteria</taxon>
        <taxon>Vibrionales</taxon>
        <taxon>Vibrionaceae</taxon>
        <taxon>Vibrio</taxon>
    </lineage>
</organism>
<dbReference type="HOGENOM" id="CLU_054168_0_1_6"/>
<gene>
    <name evidence="4" type="ORF">VchoM_03071</name>
</gene>
<dbReference type="InterPro" id="IPR016634">
    <property type="entry name" value="CapW-like"/>
</dbReference>
<dbReference type="PANTHER" id="PTHR34580">
    <property type="match status" value="1"/>
</dbReference>
<name>A0A0X1L3G5_VIBCO</name>
<dbReference type="PANTHER" id="PTHR34580:SF3">
    <property type="entry name" value="PROTEIN PAFB"/>
    <property type="match status" value="1"/>
</dbReference>
<dbReference type="InterPro" id="IPR026881">
    <property type="entry name" value="WYL_dom"/>
</dbReference>
<dbReference type="Pfam" id="PF26107">
    <property type="entry name" value="BrxR_CTD"/>
    <property type="match status" value="1"/>
</dbReference>
<dbReference type="InterPro" id="IPR051534">
    <property type="entry name" value="CBASS_pafABC_assoc_protein"/>
</dbReference>
<reference evidence="4" key="2">
    <citation type="submission" date="2008-07" db="EMBL/GenBank/DDBJ databases">
        <authorList>
            <consortium name="Broad Institute Genome Sequencing Platform"/>
            <person name="Colwell R."/>
            <person name="Grim C.J."/>
            <person name="Young S."/>
            <person name="Jaffe D."/>
            <person name="Gnerre S."/>
            <person name="Berlin A."/>
            <person name="Heiman D."/>
            <person name="Hepburn T."/>
            <person name="Shea T."/>
            <person name="Sykes S."/>
            <person name="Alvarado L."/>
            <person name="Kodira C."/>
            <person name="Heidelberg J."/>
            <person name="Lander E."/>
            <person name="Galagan J."/>
            <person name="Nusbaum C."/>
            <person name="Birren B."/>
        </authorList>
    </citation>
    <scope>NUCLEOTIDE SEQUENCE [LARGE SCALE GENOMIC DNA]</scope>
    <source>
        <strain evidence="4">MO10</strain>
    </source>
</reference>
<dbReference type="AlphaFoldDB" id="A0A0X1L3G5"/>
<sequence length="308" mass="35329">MIRACPRWIERLTVQDNTGLEELSQAQRERLAHIDFTLLFKGEAGRSYLTERFSVAPSVATQDFARYKELAPNNVMYDEKRRVHLKTSAFQPLFDYDVVRTLATISQGFGDGFLGKVRPPMACEAPFHLNKPKLEVVAAISEAIHKRAVINIEYTSLSSGHGSRQIVPHTLIDNGLRWHVRAFDRKHREFRDFVLTRISEVELLEDEVNDEVETLQWDKQWNRIVELELIPHPKLAHPEAVSMDYAMENNRLRVEIRAAFAGYLLRLWNIDCSKNSKSNGREFHLALKNPEALYGVDNAALAPGYSES</sequence>
<dbReference type="Pfam" id="PF26109">
    <property type="entry name" value="WHD_BrxR"/>
    <property type="match status" value="1"/>
</dbReference>
<protein>
    <submittedName>
        <fullName evidence="4">Uncharacterized protein</fullName>
    </submittedName>
</protein>
<dbReference type="PIRSF" id="PIRSF015558">
    <property type="entry name" value="Txn_reg_DeoR_prd"/>
    <property type="match status" value="1"/>
</dbReference>
<feature type="domain" description="DNA-binding transcriptional repressor CapW C-terminal dimerisation" evidence="2">
    <location>
        <begin position="224"/>
        <end position="293"/>
    </location>
</feature>
<dbReference type="EMBL" id="DS990138">
    <property type="protein sequence ID" value="EET25044.1"/>
    <property type="molecule type" value="Genomic_DNA"/>
</dbReference>
<evidence type="ECO:0000259" key="1">
    <source>
        <dbReference type="Pfam" id="PF13280"/>
    </source>
</evidence>
<reference evidence="4" key="1">
    <citation type="submission" date="2005-09" db="EMBL/GenBank/DDBJ databases">
        <title>Annotation of Vibrio cholerae MO10.</title>
        <authorList>
            <person name="Colwell R."/>
            <person name="Grim C.J."/>
            <person name="Young S."/>
            <person name="Jaffe D."/>
            <person name="Gnerre S."/>
            <person name="Berlin A."/>
            <person name="Heiman D."/>
            <person name="Hepburn T."/>
            <person name="Shea T."/>
            <person name="Sykes S."/>
            <person name="Yandava C."/>
            <person name="Alvarado L."/>
            <person name="Kodira C."/>
            <person name="Borodovsky M."/>
            <person name="Heidelberg J."/>
            <person name="Lander E."/>
            <person name="Galagan J."/>
            <person name="Nusbaum C."/>
            <person name="Birren B."/>
        </authorList>
    </citation>
    <scope>NUCLEOTIDE SEQUENCE [LARGE SCALE GENOMIC DNA]</scope>
    <source>
        <strain evidence="4">MO10</strain>
    </source>
</reference>
<dbReference type="InterPro" id="IPR059020">
    <property type="entry name" value="CapW_CTD"/>
</dbReference>
<dbReference type="Pfam" id="PF13280">
    <property type="entry name" value="WYL"/>
    <property type="match status" value="1"/>
</dbReference>
<feature type="domain" description="DNA-binding transcriptional repressor CapW winged helix-turn-helix" evidence="3">
    <location>
        <begin position="27"/>
        <end position="94"/>
    </location>
</feature>